<dbReference type="PANTHER" id="PTHR20974">
    <property type="entry name" value="UPF0585 PROTEIN CG18661"/>
    <property type="match status" value="1"/>
</dbReference>
<dbReference type="EMBL" id="UOFU01000068">
    <property type="protein sequence ID" value="VAW95181.1"/>
    <property type="molecule type" value="Genomic_DNA"/>
</dbReference>
<accession>A0A3B0ZTY5</accession>
<dbReference type="Pfam" id="PF06080">
    <property type="entry name" value="DUF938"/>
    <property type="match status" value="1"/>
</dbReference>
<dbReference type="InterPro" id="IPR010342">
    <property type="entry name" value="DUF938"/>
</dbReference>
<dbReference type="InterPro" id="IPR029063">
    <property type="entry name" value="SAM-dependent_MTases_sf"/>
</dbReference>
<dbReference type="AlphaFoldDB" id="A0A3B0ZTY5"/>
<dbReference type="Gene3D" id="3.40.50.150">
    <property type="entry name" value="Vaccinia Virus protein VP39"/>
    <property type="match status" value="1"/>
</dbReference>
<dbReference type="CDD" id="cd02440">
    <property type="entry name" value="AdoMet_MTases"/>
    <property type="match status" value="1"/>
</dbReference>
<evidence type="ECO:0008006" key="2">
    <source>
        <dbReference type="Google" id="ProtNLM"/>
    </source>
</evidence>
<dbReference type="PANTHER" id="PTHR20974:SF0">
    <property type="entry name" value="UPF0585 PROTEIN CG18661"/>
    <property type="match status" value="1"/>
</dbReference>
<organism evidence="1">
    <name type="scientific">hydrothermal vent metagenome</name>
    <dbReference type="NCBI Taxonomy" id="652676"/>
    <lineage>
        <taxon>unclassified sequences</taxon>
        <taxon>metagenomes</taxon>
        <taxon>ecological metagenomes</taxon>
    </lineage>
</organism>
<dbReference type="SUPFAM" id="SSF53335">
    <property type="entry name" value="S-adenosyl-L-methionine-dependent methyltransferases"/>
    <property type="match status" value="1"/>
</dbReference>
<gene>
    <name evidence="1" type="ORF">MNBD_GAMMA20-662</name>
</gene>
<sequence length="195" mass="22031">MKPFAESCEQNKHPILAVLREEFAQASEILEIGSGTGQHAVFFANALPHLHWQTSDCAENHSGILAWLNEDGGDNVHLPLTLDVSHDPWPRHFYDGIFSANTVHIMGWMEVEKLFEGIGRILNSGGRFCLYGPFNRDGKFTSESNARFDVWLKQRDPKSGIRDRAELDELAQGQGLQPVADHEMPANNRILVWQR</sequence>
<name>A0A3B0ZTY5_9ZZZZ</name>
<proteinExistence type="predicted"/>
<evidence type="ECO:0000313" key="1">
    <source>
        <dbReference type="EMBL" id="VAW95181.1"/>
    </source>
</evidence>
<protein>
    <recommendedName>
        <fullName evidence="2">SAM-dependent methyltransferase</fullName>
    </recommendedName>
</protein>
<reference evidence="1" key="1">
    <citation type="submission" date="2018-06" db="EMBL/GenBank/DDBJ databases">
        <authorList>
            <person name="Zhirakovskaya E."/>
        </authorList>
    </citation>
    <scope>NUCLEOTIDE SEQUENCE</scope>
</reference>